<comment type="caution">
    <text evidence="2">The sequence shown here is derived from an EMBL/GenBank/DDBJ whole genome shotgun (WGS) entry which is preliminary data.</text>
</comment>
<reference evidence="2 3" key="1">
    <citation type="journal article" date="2018" name="Antonie Van Leeuwenhoek">
        <title>Larkinella terrae sp. nov., isolated from soil on Jeju Island, South Korea.</title>
        <authorList>
            <person name="Ten L.N."/>
            <person name="Jeon J."/>
            <person name="Park S.J."/>
            <person name="Park S."/>
            <person name="Lee S.Y."/>
            <person name="Kim M.K."/>
            <person name="Jung H.Y."/>
        </authorList>
    </citation>
    <scope>NUCLEOTIDE SEQUENCE [LARGE SCALE GENOMIC DNA]</scope>
    <source>
        <strain evidence="2 3">KCTC 52001</strain>
    </source>
</reference>
<dbReference type="GO" id="GO:0016301">
    <property type="term" value="F:kinase activity"/>
    <property type="evidence" value="ECO:0007669"/>
    <property type="project" value="UniProtKB-KW"/>
</dbReference>
<dbReference type="EMBL" id="WJXZ01000011">
    <property type="protein sequence ID" value="MRS63115.1"/>
    <property type="molecule type" value="Genomic_DNA"/>
</dbReference>
<dbReference type="Pfam" id="PF07494">
    <property type="entry name" value="Reg_prop"/>
    <property type="match status" value="3"/>
</dbReference>
<dbReference type="Gene3D" id="2.130.10.10">
    <property type="entry name" value="YVTN repeat-like/Quinoprotein amine dehydrogenase"/>
    <property type="match status" value="4"/>
</dbReference>
<evidence type="ECO:0000256" key="1">
    <source>
        <dbReference type="SAM" id="SignalP"/>
    </source>
</evidence>
<keyword evidence="1" id="KW-0732">Signal</keyword>
<protein>
    <submittedName>
        <fullName evidence="2">Histidine kinase</fullName>
    </submittedName>
</protein>
<keyword evidence="3" id="KW-1185">Reference proteome</keyword>
<keyword evidence="2" id="KW-0808">Transferase</keyword>
<keyword evidence="2" id="KW-0418">Kinase</keyword>
<dbReference type="RefSeq" id="WP_154176494.1">
    <property type="nucleotide sequence ID" value="NZ_WJXZ01000011.1"/>
</dbReference>
<sequence>MTKLVHVCALLMFVFCAFCQGKTDLTKDETKSETKDTSTSRVPTRMVRNVKQARNGDILIASFNAVYRYDGKSFTNLTSNIPSPSFWDVLEDRKGNLWFGTLNSGVYYYNGKSFQHFTTEEGLASNFVGFIHEDKTGMIWFATGGGLTRYDGNSFRNFTTKDGLPTNDITTIMEDKTGKLWIGTRGDACFYDGEKFTVFRNKDGKTFYNVWSIIEDRKGIIWFGGSIIKNRKRIAPKGPILTVETGLWRYDGSTYTKVSQRGASAIMEDKKGNIWTTGEVKLNGDWALSRYDQKSLYTEKPAVTEIMSIKKGMLCRMLEANDGSIWFGSLNGVYRYDGKTITDFKSKERHQ</sequence>
<proteinExistence type="predicted"/>
<dbReference type="AlphaFoldDB" id="A0A7K0EMU4"/>
<organism evidence="2 3">
    <name type="scientific">Larkinella terrae</name>
    <dbReference type="NCBI Taxonomy" id="2025311"/>
    <lineage>
        <taxon>Bacteria</taxon>
        <taxon>Pseudomonadati</taxon>
        <taxon>Bacteroidota</taxon>
        <taxon>Cytophagia</taxon>
        <taxon>Cytophagales</taxon>
        <taxon>Spirosomataceae</taxon>
        <taxon>Larkinella</taxon>
    </lineage>
</organism>
<evidence type="ECO:0000313" key="2">
    <source>
        <dbReference type="EMBL" id="MRS63115.1"/>
    </source>
</evidence>
<dbReference type="Proteomes" id="UP000441754">
    <property type="component" value="Unassembled WGS sequence"/>
</dbReference>
<dbReference type="SUPFAM" id="SSF63829">
    <property type="entry name" value="Calcium-dependent phosphotriesterase"/>
    <property type="match status" value="2"/>
</dbReference>
<feature type="chain" id="PRO_5029797182" evidence="1">
    <location>
        <begin position="20"/>
        <end position="351"/>
    </location>
</feature>
<dbReference type="InterPro" id="IPR015943">
    <property type="entry name" value="WD40/YVTN_repeat-like_dom_sf"/>
</dbReference>
<name>A0A7K0EMU4_9BACT</name>
<dbReference type="InterPro" id="IPR011110">
    <property type="entry name" value="Reg_prop"/>
</dbReference>
<evidence type="ECO:0000313" key="3">
    <source>
        <dbReference type="Proteomes" id="UP000441754"/>
    </source>
</evidence>
<dbReference type="OrthoDB" id="799853at2"/>
<feature type="signal peptide" evidence="1">
    <location>
        <begin position="1"/>
        <end position="19"/>
    </location>
</feature>
<gene>
    <name evidence="2" type="ORF">GJJ30_17580</name>
</gene>
<accession>A0A7K0EMU4</accession>